<dbReference type="InterPro" id="IPR044810">
    <property type="entry name" value="WRKY_plant"/>
</dbReference>
<evidence type="ECO:0000313" key="9">
    <source>
        <dbReference type="Proteomes" id="UP000231279"/>
    </source>
</evidence>
<gene>
    <name evidence="8" type="ORF">CDL12_10316</name>
</gene>
<comment type="subcellular location">
    <subcellularLocation>
        <location evidence="1">Nucleus</location>
    </subcellularLocation>
</comment>
<dbReference type="OrthoDB" id="2020995at2759"/>
<dbReference type="GO" id="GO:0003700">
    <property type="term" value="F:DNA-binding transcription factor activity"/>
    <property type="evidence" value="ECO:0007669"/>
    <property type="project" value="InterPro"/>
</dbReference>
<accession>A0A2G9HHJ3</accession>
<dbReference type="AlphaFoldDB" id="A0A2G9HHJ3"/>
<evidence type="ECO:0000256" key="4">
    <source>
        <dbReference type="ARBA" id="ARBA00023163"/>
    </source>
</evidence>
<dbReference type="GO" id="GO:0005634">
    <property type="term" value="C:nucleus"/>
    <property type="evidence" value="ECO:0007669"/>
    <property type="project" value="UniProtKB-SubCell"/>
</dbReference>
<proteinExistence type="predicted"/>
<comment type="caution">
    <text evidence="8">The sequence shown here is derived from an EMBL/GenBank/DDBJ whole genome shotgun (WGS) entry which is preliminary data.</text>
</comment>
<protein>
    <recommendedName>
        <fullName evidence="7">WRKY domain-containing protein</fullName>
    </recommendedName>
</protein>
<dbReference type="InterPro" id="IPR036576">
    <property type="entry name" value="WRKY_dom_sf"/>
</dbReference>
<evidence type="ECO:0000313" key="8">
    <source>
        <dbReference type="EMBL" id="PIN17011.1"/>
    </source>
</evidence>
<dbReference type="Gene3D" id="2.20.25.80">
    <property type="entry name" value="WRKY domain"/>
    <property type="match status" value="1"/>
</dbReference>
<dbReference type="GO" id="GO:0043565">
    <property type="term" value="F:sequence-specific DNA binding"/>
    <property type="evidence" value="ECO:0007669"/>
    <property type="project" value="InterPro"/>
</dbReference>
<dbReference type="PANTHER" id="PTHR31429:SF86">
    <property type="entry name" value="WRKY TRANSCRIPTION FACTOR 61-RELATED"/>
    <property type="match status" value="1"/>
</dbReference>
<evidence type="ECO:0000256" key="1">
    <source>
        <dbReference type="ARBA" id="ARBA00004123"/>
    </source>
</evidence>
<keyword evidence="2" id="KW-0805">Transcription regulation</keyword>
<keyword evidence="4" id="KW-0804">Transcription</keyword>
<keyword evidence="5" id="KW-0539">Nucleus</keyword>
<keyword evidence="9" id="KW-1185">Reference proteome</keyword>
<dbReference type="InterPro" id="IPR003657">
    <property type="entry name" value="WRKY_dom"/>
</dbReference>
<reference evidence="9" key="1">
    <citation type="journal article" date="2018" name="Gigascience">
        <title>Genome assembly of the Pink Ipe (Handroanthus impetiginosus, Bignoniaceae), a highly valued, ecologically keystone Neotropical timber forest tree.</title>
        <authorList>
            <person name="Silva-Junior O.B."/>
            <person name="Grattapaglia D."/>
            <person name="Novaes E."/>
            <person name="Collevatti R.G."/>
        </authorList>
    </citation>
    <scope>NUCLEOTIDE SEQUENCE [LARGE SCALE GENOMIC DNA]</scope>
    <source>
        <strain evidence="9">cv. UFG-1</strain>
    </source>
</reference>
<evidence type="ECO:0000256" key="5">
    <source>
        <dbReference type="ARBA" id="ARBA00023242"/>
    </source>
</evidence>
<dbReference type="STRING" id="429701.A0A2G9HHJ3"/>
<dbReference type="SMART" id="SM00774">
    <property type="entry name" value="WRKY"/>
    <property type="match status" value="1"/>
</dbReference>
<evidence type="ECO:0000256" key="3">
    <source>
        <dbReference type="ARBA" id="ARBA00023125"/>
    </source>
</evidence>
<keyword evidence="3" id="KW-0238">DNA-binding</keyword>
<dbReference type="Proteomes" id="UP000231279">
    <property type="component" value="Unassembled WGS sequence"/>
</dbReference>
<feature type="region of interest" description="Disordered" evidence="6">
    <location>
        <begin position="89"/>
        <end position="109"/>
    </location>
</feature>
<sequence length="239" mass="25327">MNDGCQWRKYGQKIAKGNPCPRAYYRCTMSPSCPVRKQVQRCAQDMSILTTSYEGTHNHPLPPSAASLASATSAAAAMLNCGSTTSSQLHSGSATSSATPNLHTFNFPSSNRLTARTSITTSQSHPTVVLDLTSANHTSSLDNYSSSSLFSTSTHNPQLSSYDKLIQASQQGILSDKIAAATKAITSNPKFQSALAAAITSFVGNGSITNLDQERKSFKGGENITFSQLFMASGISRAT</sequence>
<dbReference type="EMBL" id="NKXS01001755">
    <property type="protein sequence ID" value="PIN17011.1"/>
    <property type="molecule type" value="Genomic_DNA"/>
</dbReference>
<organism evidence="8 9">
    <name type="scientific">Handroanthus impetiginosus</name>
    <dbReference type="NCBI Taxonomy" id="429701"/>
    <lineage>
        <taxon>Eukaryota</taxon>
        <taxon>Viridiplantae</taxon>
        <taxon>Streptophyta</taxon>
        <taxon>Embryophyta</taxon>
        <taxon>Tracheophyta</taxon>
        <taxon>Spermatophyta</taxon>
        <taxon>Magnoliopsida</taxon>
        <taxon>eudicotyledons</taxon>
        <taxon>Gunneridae</taxon>
        <taxon>Pentapetalae</taxon>
        <taxon>asterids</taxon>
        <taxon>lamiids</taxon>
        <taxon>Lamiales</taxon>
        <taxon>Bignoniaceae</taxon>
        <taxon>Crescentiina</taxon>
        <taxon>Tabebuia alliance</taxon>
        <taxon>Handroanthus</taxon>
    </lineage>
</organism>
<feature type="domain" description="WRKY" evidence="7">
    <location>
        <begin position="1"/>
        <end position="62"/>
    </location>
</feature>
<evidence type="ECO:0000259" key="7">
    <source>
        <dbReference type="PROSITE" id="PS50811"/>
    </source>
</evidence>
<dbReference type="PROSITE" id="PS50811">
    <property type="entry name" value="WRKY"/>
    <property type="match status" value="1"/>
</dbReference>
<name>A0A2G9HHJ3_9LAMI</name>
<dbReference type="SUPFAM" id="SSF118290">
    <property type="entry name" value="WRKY DNA-binding domain"/>
    <property type="match status" value="1"/>
</dbReference>
<dbReference type="PANTHER" id="PTHR31429">
    <property type="entry name" value="WRKY TRANSCRIPTION FACTOR 36-RELATED"/>
    <property type="match status" value="1"/>
</dbReference>
<dbReference type="Pfam" id="PF03106">
    <property type="entry name" value="WRKY"/>
    <property type="match status" value="1"/>
</dbReference>
<evidence type="ECO:0000256" key="6">
    <source>
        <dbReference type="SAM" id="MobiDB-lite"/>
    </source>
</evidence>
<evidence type="ECO:0000256" key="2">
    <source>
        <dbReference type="ARBA" id="ARBA00023015"/>
    </source>
</evidence>